<protein>
    <recommendedName>
        <fullName evidence="2">5'-3' DNA helicase ZGRF1-like N-terminal domain-containing protein</fullName>
    </recommendedName>
</protein>
<dbReference type="EMBL" id="JAAAID010000632">
    <property type="protein sequence ID" value="KAG0015400.1"/>
    <property type="molecule type" value="Genomic_DNA"/>
</dbReference>
<dbReference type="AlphaFoldDB" id="A0A9P6T055"/>
<dbReference type="PANTHER" id="PTHR28535">
    <property type="entry name" value="ZINC FINGER GRF-TYPE CONTAINING 1"/>
    <property type="match status" value="1"/>
</dbReference>
<dbReference type="Pfam" id="PF10382">
    <property type="entry name" value="ZGRF1-like_N"/>
    <property type="match status" value="1"/>
</dbReference>
<evidence type="ECO:0000256" key="1">
    <source>
        <dbReference type="SAM" id="MobiDB-lite"/>
    </source>
</evidence>
<organism evidence="3 4">
    <name type="scientific">Entomortierella chlamydospora</name>
    <dbReference type="NCBI Taxonomy" id="101097"/>
    <lineage>
        <taxon>Eukaryota</taxon>
        <taxon>Fungi</taxon>
        <taxon>Fungi incertae sedis</taxon>
        <taxon>Mucoromycota</taxon>
        <taxon>Mortierellomycotina</taxon>
        <taxon>Mortierellomycetes</taxon>
        <taxon>Mortierellales</taxon>
        <taxon>Mortierellaceae</taxon>
        <taxon>Entomortierella</taxon>
    </lineage>
</organism>
<reference evidence="3" key="1">
    <citation type="journal article" date="2020" name="Fungal Divers.">
        <title>Resolving the Mortierellaceae phylogeny through synthesis of multi-gene phylogenetics and phylogenomics.</title>
        <authorList>
            <person name="Vandepol N."/>
            <person name="Liber J."/>
            <person name="Desiro A."/>
            <person name="Na H."/>
            <person name="Kennedy M."/>
            <person name="Barry K."/>
            <person name="Grigoriev I.V."/>
            <person name="Miller A.N."/>
            <person name="O'Donnell K."/>
            <person name="Stajich J.E."/>
            <person name="Bonito G."/>
        </authorList>
    </citation>
    <scope>NUCLEOTIDE SEQUENCE</scope>
    <source>
        <strain evidence="3">NRRL 2769</strain>
    </source>
</reference>
<dbReference type="GO" id="GO:0005634">
    <property type="term" value="C:nucleus"/>
    <property type="evidence" value="ECO:0007669"/>
    <property type="project" value="TreeGrafter"/>
</dbReference>
<feature type="region of interest" description="Disordered" evidence="1">
    <location>
        <begin position="199"/>
        <end position="221"/>
    </location>
</feature>
<evidence type="ECO:0000259" key="2">
    <source>
        <dbReference type="Pfam" id="PF10382"/>
    </source>
</evidence>
<accession>A0A9P6T055</accession>
<feature type="compositionally biased region" description="Polar residues" evidence="1">
    <location>
        <begin position="86"/>
        <end position="95"/>
    </location>
</feature>
<proteinExistence type="predicted"/>
<dbReference type="Proteomes" id="UP000703661">
    <property type="component" value="Unassembled WGS sequence"/>
</dbReference>
<dbReference type="InterPro" id="IPR018838">
    <property type="entry name" value="ZGRF1-like_N"/>
</dbReference>
<keyword evidence="4" id="KW-1185">Reference proteome</keyword>
<comment type="caution">
    <text evidence="3">The sequence shown here is derived from an EMBL/GenBank/DDBJ whole genome shotgun (WGS) entry which is preliminary data.</text>
</comment>
<feature type="region of interest" description="Disordered" evidence="1">
    <location>
        <begin position="86"/>
        <end position="182"/>
    </location>
</feature>
<evidence type="ECO:0000313" key="3">
    <source>
        <dbReference type="EMBL" id="KAG0015400.1"/>
    </source>
</evidence>
<feature type="compositionally biased region" description="Polar residues" evidence="1">
    <location>
        <begin position="138"/>
        <end position="153"/>
    </location>
</feature>
<feature type="compositionally biased region" description="Low complexity" evidence="1">
    <location>
        <begin position="96"/>
        <end position="121"/>
    </location>
</feature>
<name>A0A9P6T055_9FUNG</name>
<gene>
    <name evidence="3" type="ORF">BGZ80_009882</name>
</gene>
<feature type="domain" description="5'-3' DNA helicase ZGRF1-like N-terminal" evidence="2">
    <location>
        <begin position="6"/>
        <end position="79"/>
    </location>
</feature>
<sequence>MNPYTEFTCLYTSQKQKKAKTWQDGHLRFFLNNSKVVLYDAKFNVLDSTFHRGNAIAVGDDMDMDRHLITVEGLTEAYASNSIDQRNNTRNAISRSATIPKSTTSTTASTLKSASTHTKTTVNGSVPVLSGREETARQPMNDTVSTANGSTQTDLKRRKWRPPILATETPTSTTPDSSLGNNGWEALDQFDLEDILSEPMNKPREPSTGVLDTKTGNTTATSKSTALTPIAAYKDGMTFLIYEHMQIMVIEIAIAMWSIKSNPGTQDGVALDTLYRSRGIHMHSDSTLRRRGDTYSGFPLYNDGASNGGGPAGTTAMALQPTSQLGLSLSISNKEHHSNHV</sequence>
<evidence type="ECO:0000313" key="4">
    <source>
        <dbReference type="Proteomes" id="UP000703661"/>
    </source>
</evidence>
<feature type="compositionally biased region" description="Low complexity" evidence="1">
    <location>
        <begin position="167"/>
        <end position="178"/>
    </location>
</feature>
<dbReference type="InterPro" id="IPR052800">
    <property type="entry name" value="DNA_Repair_Helicase_ZGRF1"/>
</dbReference>
<dbReference type="GO" id="GO:0006302">
    <property type="term" value="P:double-strand break repair"/>
    <property type="evidence" value="ECO:0007669"/>
    <property type="project" value="TreeGrafter"/>
</dbReference>
<dbReference type="GO" id="GO:0035861">
    <property type="term" value="C:site of double-strand break"/>
    <property type="evidence" value="ECO:0007669"/>
    <property type="project" value="TreeGrafter"/>
</dbReference>
<dbReference type="PANTHER" id="PTHR28535:SF1">
    <property type="entry name" value="PROTEIN ZGRF1"/>
    <property type="match status" value="1"/>
</dbReference>